<proteinExistence type="predicted"/>
<keyword evidence="1" id="KW-0472">Membrane</keyword>
<feature type="transmembrane region" description="Helical" evidence="1">
    <location>
        <begin position="46"/>
        <end position="65"/>
    </location>
</feature>
<accession>A0AAX4HTS4</accession>
<dbReference type="SUPFAM" id="SSF141371">
    <property type="entry name" value="PilZ domain-like"/>
    <property type="match status" value="1"/>
</dbReference>
<reference evidence="3 4" key="1">
    <citation type="submission" date="2023-11" db="EMBL/GenBank/DDBJ databases">
        <title>Peredibacter starrii A3.12.</title>
        <authorList>
            <person name="Mitchell R.J."/>
        </authorList>
    </citation>
    <scope>NUCLEOTIDE SEQUENCE [LARGE SCALE GENOMIC DNA]</scope>
    <source>
        <strain evidence="3 4">A3.12</strain>
    </source>
</reference>
<evidence type="ECO:0000259" key="2">
    <source>
        <dbReference type="Pfam" id="PF07238"/>
    </source>
</evidence>
<dbReference type="RefSeq" id="WP_321399351.1">
    <property type="nucleotide sequence ID" value="NZ_CP139487.1"/>
</dbReference>
<gene>
    <name evidence="3" type="ORF">SOO65_08535</name>
</gene>
<evidence type="ECO:0000313" key="4">
    <source>
        <dbReference type="Proteomes" id="UP001324634"/>
    </source>
</evidence>
<keyword evidence="1" id="KW-0812">Transmembrane</keyword>
<dbReference type="InterPro" id="IPR009875">
    <property type="entry name" value="PilZ_domain"/>
</dbReference>
<keyword evidence="4" id="KW-1185">Reference proteome</keyword>
<dbReference type="AlphaFoldDB" id="A0AAX4HTS4"/>
<dbReference type="KEGG" id="psti:SOO65_08535"/>
<dbReference type="Proteomes" id="UP001324634">
    <property type="component" value="Chromosome"/>
</dbReference>
<organism evidence="3 4">
    <name type="scientific">Peredibacter starrii</name>
    <dbReference type="NCBI Taxonomy" id="28202"/>
    <lineage>
        <taxon>Bacteria</taxon>
        <taxon>Pseudomonadati</taxon>
        <taxon>Bdellovibrionota</taxon>
        <taxon>Bacteriovoracia</taxon>
        <taxon>Bacteriovoracales</taxon>
        <taxon>Bacteriovoracaceae</taxon>
        <taxon>Peredibacter</taxon>
    </lineage>
</organism>
<keyword evidence="1" id="KW-1133">Transmembrane helix</keyword>
<feature type="transmembrane region" description="Helical" evidence="1">
    <location>
        <begin position="101"/>
        <end position="121"/>
    </location>
</feature>
<name>A0AAX4HTS4_9BACT</name>
<protein>
    <submittedName>
        <fullName evidence="3">PilZ domain-containing protein</fullName>
    </submittedName>
</protein>
<dbReference type="EMBL" id="CP139487">
    <property type="protein sequence ID" value="WPU66793.1"/>
    <property type="molecule type" value="Genomic_DNA"/>
</dbReference>
<evidence type="ECO:0000256" key="1">
    <source>
        <dbReference type="SAM" id="Phobius"/>
    </source>
</evidence>
<dbReference type="GO" id="GO:0035438">
    <property type="term" value="F:cyclic-di-GMP binding"/>
    <property type="evidence" value="ECO:0007669"/>
    <property type="project" value="InterPro"/>
</dbReference>
<feature type="domain" description="PilZ" evidence="2">
    <location>
        <begin position="141"/>
        <end position="217"/>
    </location>
</feature>
<dbReference type="Pfam" id="PF07238">
    <property type="entry name" value="PilZ"/>
    <property type="match status" value="1"/>
</dbReference>
<evidence type="ECO:0000313" key="3">
    <source>
        <dbReference type="EMBL" id="WPU66793.1"/>
    </source>
</evidence>
<sequence length="249" mass="29047">MKNKPFIFTLLSVLCFIEPAIKVLYFRAITQFDFLVILANLKARNSFVEVFDFWIVFPLAGLLIMRLRKWTYYAFMSILAYIVYNIFTYEKYTWPYNSDTPFMYNYIVALGAFAVFAYFLSPKAREPFFDRRARLWETKTRYKVQISCKLKSSSLTFPSKILNISKTGAFVQDSPYINVGETLEMEFNFLGHTMEVPVQIIHKHNSHNKQGYGVEFKFKNFAQSVRMGKMINIIKKSHADLGATPKIAA</sequence>
<dbReference type="Gene3D" id="2.40.10.220">
    <property type="entry name" value="predicted glycosyltransferase like domains"/>
    <property type="match status" value="1"/>
</dbReference>
<feature type="transmembrane region" description="Helical" evidence="1">
    <location>
        <begin position="72"/>
        <end position="89"/>
    </location>
</feature>